<dbReference type="GO" id="GO:0005829">
    <property type="term" value="C:cytosol"/>
    <property type="evidence" value="ECO:0007669"/>
    <property type="project" value="TreeGrafter"/>
</dbReference>
<dbReference type="OrthoDB" id="5722175at2"/>
<dbReference type="PANTHER" id="PTHR47894">
    <property type="entry name" value="HTH-TYPE TRANSCRIPTIONAL REGULATOR GADX"/>
    <property type="match status" value="1"/>
</dbReference>
<keyword evidence="3" id="KW-0804">Transcription</keyword>
<dbReference type="PANTHER" id="PTHR47894:SF4">
    <property type="entry name" value="HTH-TYPE TRANSCRIPTIONAL REGULATOR GADX"/>
    <property type="match status" value="1"/>
</dbReference>
<evidence type="ECO:0000313" key="5">
    <source>
        <dbReference type="EMBL" id="ARU56440.1"/>
    </source>
</evidence>
<dbReference type="GO" id="GO:0000976">
    <property type="term" value="F:transcription cis-regulatory region binding"/>
    <property type="evidence" value="ECO:0007669"/>
    <property type="project" value="TreeGrafter"/>
</dbReference>
<dbReference type="InterPro" id="IPR018062">
    <property type="entry name" value="HTH_AraC-typ_CS"/>
</dbReference>
<dbReference type="Gene3D" id="1.10.10.60">
    <property type="entry name" value="Homeodomain-like"/>
    <property type="match status" value="1"/>
</dbReference>
<dbReference type="KEGG" id="ome:OLMES_2377"/>
<dbReference type="SUPFAM" id="SSF46689">
    <property type="entry name" value="Homeodomain-like"/>
    <property type="match status" value="1"/>
</dbReference>
<feature type="domain" description="HTH araC/xylS-type" evidence="4">
    <location>
        <begin position="228"/>
        <end position="322"/>
    </location>
</feature>
<sequence>MQEPQNNLFTMLLQLVDTKGIDLSSSLAAFIDDAALHLHERKDNDYAKLTLNTVINLVKDVEIGLKLAPFISPNVFNGLGYLFMTAGTIQKAFESVAVFPGAYHNLIQIEVSEQGDTLVVTIENTFTEAGAHIVGEGAIAILANYLRWVIKDEYQNIEICFAHQPLTDLKKYLQYLHLTPTFGAARTCLIIPMALSKAPLHSADSEYHQHLRAKLNTLHFSGQAYFTDKVKIAIRARLENGEHTKVKVADHFAISEKTLDRRLANENTTFRLLLEKTRLELATIYLSDPELSIEEVTSKLGYRDRSAFSKAYKNWTGKTPRA</sequence>
<dbReference type="RefSeq" id="WP_087461423.1">
    <property type="nucleotide sequence ID" value="NZ_CP021425.1"/>
</dbReference>
<protein>
    <submittedName>
        <fullName evidence="5">AraC family transcriptional regulator</fullName>
    </submittedName>
</protein>
<reference evidence="5 6" key="1">
    <citation type="submission" date="2017-05" db="EMBL/GenBank/DDBJ databases">
        <title>Genomic insights into alkan degradation activity of Oleiphilus messinensis.</title>
        <authorList>
            <person name="Kozyavkin S.A."/>
            <person name="Slesarev A.I."/>
            <person name="Golyshin P.N."/>
            <person name="Korzhenkov A."/>
            <person name="Golyshina O.N."/>
            <person name="Toshchakov S.V."/>
        </authorList>
    </citation>
    <scope>NUCLEOTIDE SEQUENCE [LARGE SCALE GENOMIC DNA]</scope>
    <source>
        <strain evidence="5 6">ME102</strain>
    </source>
</reference>
<name>A0A1Y0I877_9GAMM</name>
<dbReference type="Pfam" id="PF12833">
    <property type="entry name" value="HTH_18"/>
    <property type="match status" value="1"/>
</dbReference>
<keyword evidence="2" id="KW-0238">DNA-binding</keyword>
<dbReference type="SMART" id="SM00342">
    <property type="entry name" value="HTH_ARAC"/>
    <property type="match status" value="1"/>
</dbReference>
<organism evidence="5 6">
    <name type="scientific">Oleiphilus messinensis</name>
    <dbReference type="NCBI Taxonomy" id="141451"/>
    <lineage>
        <taxon>Bacteria</taxon>
        <taxon>Pseudomonadati</taxon>
        <taxon>Pseudomonadota</taxon>
        <taxon>Gammaproteobacteria</taxon>
        <taxon>Oceanospirillales</taxon>
        <taxon>Oleiphilaceae</taxon>
        <taxon>Oleiphilus</taxon>
    </lineage>
</organism>
<evidence type="ECO:0000256" key="2">
    <source>
        <dbReference type="ARBA" id="ARBA00023125"/>
    </source>
</evidence>
<dbReference type="PROSITE" id="PS01124">
    <property type="entry name" value="HTH_ARAC_FAMILY_2"/>
    <property type="match status" value="1"/>
</dbReference>
<proteinExistence type="predicted"/>
<keyword evidence="1" id="KW-0805">Transcription regulation</keyword>
<dbReference type="InterPro" id="IPR032687">
    <property type="entry name" value="AraC-type_N"/>
</dbReference>
<dbReference type="AlphaFoldDB" id="A0A1Y0I877"/>
<dbReference type="InterPro" id="IPR009057">
    <property type="entry name" value="Homeodomain-like_sf"/>
</dbReference>
<dbReference type="Proteomes" id="UP000196027">
    <property type="component" value="Chromosome"/>
</dbReference>
<accession>A0A1Y0I877</accession>
<dbReference type="PROSITE" id="PS00041">
    <property type="entry name" value="HTH_ARAC_FAMILY_1"/>
    <property type="match status" value="1"/>
</dbReference>
<dbReference type="EMBL" id="CP021425">
    <property type="protein sequence ID" value="ARU56440.1"/>
    <property type="molecule type" value="Genomic_DNA"/>
</dbReference>
<gene>
    <name evidence="5" type="ORF">OLMES_2377</name>
</gene>
<evidence type="ECO:0000259" key="4">
    <source>
        <dbReference type="PROSITE" id="PS01124"/>
    </source>
</evidence>
<dbReference type="GO" id="GO:0003700">
    <property type="term" value="F:DNA-binding transcription factor activity"/>
    <property type="evidence" value="ECO:0007669"/>
    <property type="project" value="InterPro"/>
</dbReference>
<evidence type="ECO:0000256" key="1">
    <source>
        <dbReference type="ARBA" id="ARBA00023015"/>
    </source>
</evidence>
<evidence type="ECO:0000256" key="3">
    <source>
        <dbReference type="ARBA" id="ARBA00023163"/>
    </source>
</evidence>
<dbReference type="InterPro" id="IPR018060">
    <property type="entry name" value="HTH_AraC"/>
</dbReference>
<keyword evidence="6" id="KW-1185">Reference proteome</keyword>
<evidence type="ECO:0000313" key="6">
    <source>
        <dbReference type="Proteomes" id="UP000196027"/>
    </source>
</evidence>
<dbReference type="Pfam" id="PF12625">
    <property type="entry name" value="Arabinose_bd"/>
    <property type="match status" value="1"/>
</dbReference>